<evidence type="ECO:0000313" key="1">
    <source>
        <dbReference type="EMBL" id="MCD7460245.1"/>
    </source>
</evidence>
<sequence length="161" mass="17456">MVSAYLSVANAAKITNQLFSFYIKLNPMSQPNVFHSTVGLNYGDSSIDKIPFGTCQFGVPVNDLLHPEATSATSYNMIVYLGSLRCTFTLRNHNGASILGHKHPSCKEKGALPSINKKSHVKKNLEKAGKGGVKSKIIATTQLGVGTTTLIRRAYDISKKE</sequence>
<dbReference type="EMBL" id="JACEIK010000643">
    <property type="protein sequence ID" value="MCD7460245.1"/>
    <property type="molecule type" value="Genomic_DNA"/>
</dbReference>
<protein>
    <submittedName>
        <fullName evidence="1">Uncharacterized protein</fullName>
    </submittedName>
</protein>
<keyword evidence="2" id="KW-1185">Reference proteome</keyword>
<evidence type="ECO:0000313" key="2">
    <source>
        <dbReference type="Proteomes" id="UP000823775"/>
    </source>
</evidence>
<reference evidence="1 2" key="1">
    <citation type="journal article" date="2021" name="BMC Genomics">
        <title>Datura genome reveals duplications of psychoactive alkaloid biosynthetic genes and high mutation rate following tissue culture.</title>
        <authorList>
            <person name="Rajewski A."/>
            <person name="Carter-House D."/>
            <person name="Stajich J."/>
            <person name="Litt A."/>
        </authorList>
    </citation>
    <scope>NUCLEOTIDE SEQUENCE [LARGE SCALE GENOMIC DNA]</scope>
    <source>
        <strain evidence="1">AR-01</strain>
    </source>
</reference>
<proteinExistence type="predicted"/>
<organism evidence="1 2">
    <name type="scientific">Datura stramonium</name>
    <name type="common">Jimsonweed</name>
    <name type="synonym">Common thornapple</name>
    <dbReference type="NCBI Taxonomy" id="4076"/>
    <lineage>
        <taxon>Eukaryota</taxon>
        <taxon>Viridiplantae</taxon>
        <taxon>Streptophyta</taxon>
        <taxon>Embryophyta</taxon>
        <taxon>Tracheophyta</taxon>
        <taxon>Spermatophyta</taxon>
        <taxon>Magnoliopsida</taxon>
        <taxon>eudicotyledons</taxon>
        <taxon>Gunneridae</taxon>
        <taxon>Pentapetalae</taxon>
        <taxon>asterids</taxon>
        <taxon>lamiids</taxon>
        <taxon>Solanales</taxon>
        <taxon>Solanaceae</taxon>
        <taxon>Solanoideae</taxon>
        <taxon>Datureae</taxon>
        <taxon>Datura</taxon>
    </lineage>
</organism>
<name>A0ABS8SN58_DATST</name>
<comment type="caution">
    <text evidence="1">The sequence shown here is derived from an EMBL/GenBank/DDBJ whole genome shotgun (WGS) entry which is preliminary data.</text>
</comment>
<dbReference type="Proteomes" id="UP000823775">
    <property type="component" value="Unassembled WGS sequence"/>
</dbReference>
<gene>
    <name evidence="1" type="ORF">HAX54_043145</name>
</gene>
<accession>A0ABS8SN58</accession>